<evidence type="ECO:0000313" key="1">
    <source>
        <dbReference type="EMBL" id="TKJ42787.1"/>
    </source>
</evidence>
<sequence>MTKKVIGIAAALVLLAVAVPLFGQWQGDTRITNNTGSSYTTYRGGWCIAADDANVHIAWRDHTTTQRIRYFTFPIGSPTTTPNGEAVSTSSGYDPSIAVHDGTVDVSWYYYAAYDLYTREKNGSWGPIINHGVYNQSCYYPAIAFDSDGDLHNVFNRYSYTSGDARGYSVYYQRKNSGAGSYSSPVRAFDPHSDGGSASSTYYAYYPSICITSDDVIHISVAHNNGYRLKHVWSTDNGATWNHETIGGTYFAYYSYGTSICHDSEDNLYIAYVGYTLPRQVYVATNASGSWVSTQVSNSTYNYTWYPSICCDTNDNVWVSWDDRSGMTYEIHYNKYDAVSGSWEGDQALTLDDGQYSRYSNIAADENGNVHICWYDRRDGNYEVYYNWYHPLPPGVYLTEDFEGSFPPAGWSTTTESGSNQWFRNDYWSRPNYAGGSGYCADNDDDAAGSGAPLCEYNCLTSPSIDLSEVAVVTLEYTMSYNHGSNAEARVEVVNSTGSWIVVNYRDDVDPTGPGKVETYNISQYAAGESDVRIRFVYHEFAAGHNGWFEVDDVEVRECAGVDTLLTENFNGAWSTTSPPAGWTINYGSSVTRDDWNRWYRAGNYCAGIYYYFDTETDELISPVIDCSGEGEVYLAVDHYYSHYMNYPYTAQWLGSTDGGATWPHVIWDYDESSYGNYPFTRDSLDISWAAGESQVAINFYGDGYSYNINYWYVDNVLMVGFADCGLPPPYVYLDLKLVNIIRPRKEEEPDVPFTPSIKIFNNVDTVAHTSASCKIKDLTTQTIVYDDVLSNVPLEPGYNIISGFKAFTPEGDKTYNAFFIVEHPDDINPDDNRKDKNFTTAVGVDVTPFAVLAPTDPQVNQFEPSARYAEKAGAEETDASLICEIKNDAEEVVHGDTLEHTFAANDTFTATFNKSVELEEGPYTITFWAEERGGNISNPPLSMGFNYSGIAETPLPERTSLEVLGTRVNFTLATATNVNLRIYDVAGNMVATLASGTYGAGYYSLNWNTSGVAAGVYFVRMITPEFNATRKVLILH</sequence>
<dbReference type="Gene3D" id="2.60.120.200">
    <property type="match status" value="2"/>
</dbReference>
<dbReference type="Proteomes" id="UP000317778">
    <property type="component" value="Unassembled WGS sequence"/>
</dbReference>
<dbReference type="InterPro" id="IPR026444">
    <property type="entry name" value="Secre_tail"/>
</dbReference>
<protein>
    <recommendedName>
        <fullName evidence="3">Secretion system C-terminal sorting domain-containing protein</fullName>
    </recommendedName>
</protein>
<reference evidence="1 2" key="1">
    <citation type="submission" date="2017-06" db="EMBL/GenBank/DDBJ databases">
        <title>Novel microbial phyla capable of carbon fixation and sulfur reduction in deep-sea sediments.</title>
        <authorList>
            <person name="Huang J."/>
            <person name="Baker B."/>
            <person name="Wang Y."/>
        </authorList>
    </citation>
    <scope>NUCLEOTIDE SEQUENCE [LARGE SCALE GENOMIC DNA]</scope>
    <source>
        <strain evidence="1">B3_TA06</strain>
    </source>
</reference>
<evidence type="ECO:0008006" key="3">
    <source>
        <dbReference type="Google" id="ProtNLM"/>
    </source>
</evidence>
<name>A0A532V746_UNCT6</name>
<organism evidence="1 2">
    <name type="scientific">candidate division TA06 bacterium B3_TA06</name>
    <dbReference type="NCBI Taxonomy" id="2012487"/>
    <lineage>
        <taxon>Bacteria</taxon>
        <taxon>Bacteria division TA06</taxon>
    </lineage>
</organism>
<dbReference type="AlphaFoldDB" id="A0A532V746"/>
<gene>
    <name evidence="1" type="ORF">CEE36_06805</name>
</gene>
<dbReference type="EMBL" id="NJBO01000009">
    <property type="protein sequence ID" value="TKJ42787.1"/>
    <property type="molecule type" value="Genomic_DNA"/>
</dbReference>
<evidence type="ECO:0000313" key="2">
    <source>
        <dbReference type="Proteomes" id="UP000317778"/>
    </source>
</evidence>
<dbReference type="NCBIfam" id="TIGR04183">
    <property type="entry name" value="Por_Secre_tail"/>
    <property type="match status" value="1"/>
</dbReference>
<dbReference type="Gene3D" id="2.60.40.4070">
    <property type="match status" value="1"/>
</dbReference>
<accession>A0A532V746</accession>
<comment type="caution">
    <text evidence="1">The sequence shown here is derived from an EMBL/GenBank/DDBJ whole genome shotgun (WGS) entry which is preliminary data.</text>
</comment>
<proteinExistence type="predicted"/>